<evidence type="ECO:0000313" key="1">
    <source>
        <dbReference type="EMBL" id="OAB27891.1"/>
    </source>
</evidence>
<dbReference type="Proteomes" id="UP000077164">
    <property type="component" value="Unassembled WGS sequence"/>
</dbReference>
<gene>
    <name evidence="1" type="ORF">FBFR_08475</name>
</gene>
<proteinExistence type="predicted"/>
<reference evidence="1 2" key="1">
    <citation type="submission" date="2016-03" db="EMBL/GenBank/DDBJ databases">
        <title>Draft genome sequence of Flavobacterium fryxellicola DSM 16209.</title>
        <authorList>
            <person name="Shin S.-K."/>
            <person name="Yi H."/>
        </authorList>
    </citation>
    <scope>NUCLEOTIDE SEQUENCE [LARGE SCALE GENOMIC DNA]</scope>
    <source>
        <strain evidence="1 2">DSM 16209</strain>
    </source>
</reference>
<dbReference type="Gene3D" id="3.30.930.10">
    <property type="entry name" value="Bira Bifunctional Protein, Domain 2"/>
    <property type="match status" value="1"/>
</dbReference>
<accession>A0A167WZR5</accession>
<dbReference type="AlphaFoldDB" id="A0A167WZR5"/>
<protein>
    <submittedName>
        <fullName evidence="1">Uncharacterized protein</fullName>
    </submittedName>
</protein>
<sequence length="98" mass="11029">MGIDLLVMFLTNNASIQEVLLFPQMRQEKKQVQIELEDDEKLIVALLKTNENQMEFGALKMTSGLSGKKWDKAMKNLSSLGLTEVVVNGDTKACRLKE</sequence>
<comment type="caution">
    <text evidence="1">The sequence shown here is derived from an EMBL/GenBank/DDBJ whole genome shotgun (WGS) entry which is preliminary data.</text>
</comment>
<evidence type="ECO:0000313" key="2">
    <source>
        <dbReference type="Proteomes" id="UP000077164"/>
    </source>
</evidence>
<dbReference type="InterPro" id="IPR045864">
    <property type="entry name" value="aa-tRNA-synth_II/BPL/LPL"/>
</dbReference>
<dbReference type="EMBL" id="LVJE01000013">
    <property type="protein sequence ID" value="OAB27891.1"/>
    <property type="molecule type" value="Genomic_DNA"/>
</dbReference>
<organism evidence="1 2">
    <name type="scientific">Flavobacterium fryxellicola</name>
    <dbReference type="NCBI Taxonomy" id="249352"/>
    <lineage>
        <taxon>Bacteria</taxon>
        <taxon>Pseudomonadati</taxon>
        <taxon>Bacteroidota</taxon>
        <taxon>Flavobacteriia</taxon>
        <taxon>Flavobacteriales</taxon>
        <taxon>Flavobacteriaceae</taxon>
        <taxon>Flavobacterium</taxon>
    </lineage>
</organism>
<dbReference type="STRING" id="249352.SAMN05444395_103310"/>
<name>A0A167WZR5_9FLAO</name>
<keyword evidence="2" id="KW-1185">Reference proteome</keyword>